<dbReference type="SUPFAM" id="SSF52374">
    <property type="entry name" value="Nucleotidylyl transferase"/>
    <property type="match status" value="1"/>
</dbReference>
<keyword evidence="1" id="KW-0808">Transferase</keyword>
<dbReference type="Gene3D" id="3.40.50.620">
    <property type="entry name" value="HUPs"/>
    <property type="match status" value="1"/>
</dbReference>
<organism evidence="4 5">
    <name type="scientific">Lactococcus muris</name>
    <dbReference type="NCBI Taxonomy" id="2941330"/>
    <lineage>
        <taxon>Bacteria</taxon>
        <taxon>Bacillati</taxon>
        <taxon>Bacillota</taxon>
        <taxon>Bacilli</taxon>
        <taxon>Lactobacillales</taxon>
        <taxon>Streptococcaceae</taxon>
        <taxon>Lactococcus</taxon>
    </lineage>
</organism>
<dbReference type="NCBIfam" id="TIGR00125">
    <property type="entry name" value="cyt_tran_rel"/>
    <property type="match status" value="1"/>
</dbReference>
<dbReference type="Proteomes" id="UP001565242">
    <property type="component" value="Unassembled WGS sequence"/>
</dbReference>
<accession>A0ABV4D9R5</accession>
<dbReference type="InterPro" id="IPR050385">
    <property type="entry name" value="Archaeal_FAD_synthase"/>
</dbReference>
<protein>
    <submittedName>
        <fullName evidence="4">Adenylyltransferase/cytidyltransferase family protein</fullName>
    </submittedName>
</protein>
<evidence type="ECO:0000313" key="5">
    <source>
        <dbReference type="Proteomes" id="UP001565242"/>
    </source>
</evidence>
<reference evidence="4 5" key="1">
    <citation type="submission" date="2024-03" db="EMBL/GenBank/DDBJ databases">
        <title>Mouse gut bacterial collection (mGBC) of GemPharmatech.</title>
        <authorList>
            <person name="He Y."/>
            <person name="Dong L."/>
            <person name="Wu D."/>
            <person name="Gao X."/>
            <person name="Lin Z."/>
        </authorList>
    </citation>
    <scope>NUCLEOTIDE SEQUENCE [LARGE SCALE GENOMIC DNA]</scope>
    <source>
        <strain evidence="4 5">20-218</strain>
    </source>
</reference>
<keyword evidence="2 4" id="KW-0548">Nucleotidyltransferase</keyword>
<proteinExistence type="predicted"/>
<name>A0ABV4D9R5_9LACT</name>
<dbReference type="Pfam" id="PF01467">
    <property type="entry name" value="CTP_transf_like"/>
    <property type="match status" value="1"/>
</dbReference>
<evidence type="ECO:0000313" key="4">
    <source>
        <dbReference type="EMBL" id="MEY8538496.1"/>
    </source>
</evidence>
<dbReference type="InterPro" id="IPR014729">
    <property type="entry name" value="Rossmann-like_a/b/a_fold"/>
</dbReference>
<keyword evidence="5" id="KW-1185">Reference proteome</keyword>
<comment type="caution">
    <text evidence="4">The sequence shown here is derived from an EMBL/GenBank/DDBJ whole genome shotgun (WGS) entry which is preliminary data.</text>
</comment>
<dbReference type="RefSeq" id="WP_369918632.1">
    <property type="nucleotide sequence ID" value="NZ_JBCLSQ010000021.1"/>
</dbReference>
<gene>
    <name evidence="4" type="ORF">AALM99_08590</name>
</gene>
<dbReference type="PANTHER" id="PTHR43793">
    <property type="entry name" value="FAD SYNTHASE"/>
    <property type="match status" value="1"/>
</dbReference>
<dbReference type="EMBL" id="JBCLSQ010000021">
    <property type="protein sequence ID" value="MEY8538496.1"/>
    <property type="molecule type" value="Genomic_DNA"/>
</dbReference>
<dbReference type="GO" id="GO:0016779">
    <property type="term" value="F:nucleotidyltransferase activity"/>
    <property type="evidence" value="ECO:0007669"/>
    <property type="project" value="UniProtKB-KW"/>
</dbReference>
<feature type="domain" description="Cytidyltransferase-like" evidence="3">
    <location>
        <begin position="8"/>
        <end position="118"/>
    </location>
</feature>
<evidence type="ECO:0000256" key="2">
    <source>
        <dbReference type="ARBA" id="ARBA00022695"/>
    </source>
</evidence>
<sequence length="137" mass="16292">MKEKITLVAGSFDILHESHSDMLRHVRNLGDRRIVMLSTDKFKEGKNKKAYKNCNTRKCVLEAMRWGNLVVSEQSWEDKGLYIDRFDVDIFAMGEEWHEKHAFLKEKFPELKIMYFSRGKHSSSQIKKDLKYSFKKE</sequence>
<dbReference type="PANTHER" id="PTHR43793:SF1">
    <property type="entry name" value="FAD SYNTHASE"/>
    <property type="match status" value="1"/>
</dbReference>
<evidence type="ECO:0000256" key="1">
    <source>
        <dbReference type="ARBA" id="ARBA00022679"/>
    </source>
</evidence>
<evidence type="ECO:0000259" key="3">
    <source>
        <dbReference type="Pfam" id="PF01467"/>
    </source>
</evidence>
<dbReference type="InterPro" id="IPR004821">
    <property type="entry name" value="Cyt_trans-like"/>
</dbReference>